<dbReference type="OrthoDB" id="9777694at2"/>
<organism evidence="1 2">
    <name type="scientific">Marilutibacter aestuarii</name>
    <dbReference type="NCBI Taxonomy" id="1706195"/>
    <lineage>
        <taxon>Bacteria</taxon>
        <taxon>Pseudomonadati</taxon>
        <taxon>Pseudomonadota</taxon>
        <taxon>Gammaproteobacteria</taxon>
        <taxon>Lysobacterales</taxon>
        <taxon>Lysobacteraceae</taxon>
        <taxon>Marilutibacter</taxon>
    </lineage>
</organism>
<evidence type="ECO:0000313" key="1">
    <source>
        <dbReference type="EMBL" id="TQD47665.1"/>
    </source>
</evidence>
<gene>
    <name evidence="1" type="ORF">FKV25_05485</name>
</gene>
<protein>
    <submittedName>
        <fullName evidence="1">Uncharacterized protein</fullName>
    </submittedName>
</protein>
<keyword evidence="2" id="KW-1185">Reference proteome</keyword>
<dbReference type="AlphaFoldDB" id="A0A508AKM6"/>
<dbReference type="EMBL" id="VICE01000053">
    <property type="protein sequence ID" value="TQD47665.1"/>
    <property type="molecule type" value="Genomic_DNA"/>
</dbReference>
<proteinExistence type="predicted"/>
<reference evidence="1 2" key="1">
    <citation type="submission" date="2019-06" db="EMBL/GenBank/DDBJ databases">
        <title>Lysobacter alkalisoli sp. nov. isolated from saline soil.</title>
        <authorList>
            <person name="Sun J.-Q."/>
            <person name="Xu L."/>
        </authorList>
    </citation>
    <scope>NUCLEOTIDE SEQUENCE [LARGE SCALE GENOMIC DNA]</scope>
    <source>
        <strain evidence="1 2">JCM 31130</strain>
    </source>
</reference>
<comment type="caution">
    <text evidence="1">The sequence shown here is derived from an EMBL/GenBank/DDBJ whole genome shotgun (WGS) entry which is preliminary data.</text>
</comment>
<dbReference type="Proteomes" id="UP000318212">
    <property type="component" value="Unassembled WGS sequence"/>
</dbReference>
<sequence length="374" mass="42055">MFEVKTVFLSRSEVHALVWSMPMPQAASSIGISDVGLAKVCKRYDVTRPPQGYWLKKEPRPAPVPLSLDKFGRDDRIEFRIQPARNSTVVDFLPAVSEKSTQIRQDWKSACPKAREARRVLGSGIEDKGILVPPRGSKVLDIRVSKDQLDRAVLLFDALIRATQEMGGTWRVAERETKLEAMGGTVTIDVIEHRKQTIGTNEWGFGGKCMTLVPTGDLRVRIGRDYGVGPAVLRDTPSEPMESKVLGASRALIEACLVAKQRRDHWNERQRQIDERRAKKLSVLVEAERAKILRQRLCEAAALHEQARSIRSFCGAIEERLAEGAQRQHVSREWLAWALQEADLLDPLRGDEELPIDMEVEPSLLAHVKLGLHD</sequence>
<dbReference type="RefSeq" id="WP_141517797.1">
    <property type="nucleotide sequence ID" value="NZ_VICE01000053.1"/>
</dbReference>
<name>A0A508AKM6_9GAMM</name>
<accession>A0A508AKM6</accession>
<evidence type="ECO:0000313" key="2">
    <source>
        <dbReference type="Proteomes" id="UP000318212"/>
    </source>
</evidence>